<evidence type="ECO:0000259" key="4">
    <source>
        <dbReference type="PROSITE" id="PS50011"/>
    </source>
</evidence>
<keyword evidence="6" id="KW-1185">Reference proteome</keyword>
<dbReference type="InterPro" id="IPR011009">
    <property type="entry name" value="Kinase-like_dom_sf"/>
</dbReference>
<dbReference type="GO" id="GO:0005524">
    <property type="term" value="F:ATP binding"/>
    <property type="evidence" value="ECO:0007669"/>
    <property type="project" value="InterPro"/>
</dbReference>
<dbReference type="InterPro" id="IPR000719">
    <property type="entry name" value="Prot_kinase_dom"/>
</dbReference>
<dbReference type="SUPFAM" id="SSF56112">
    <property type="entry name" value="Protein kinase-like (PK-like)"/>
    <property type="match status" value="1"/>
</dbReference>
<dbReference type="Gene3D" id="1.10.510.10">
    <property type="entry name" value="Transferase(Phosphotransferase) domain 1"/>
    <property type="match status" value="1"/>
</dbReference>
<feature type="compositionally biased region" description="Polar residues" evidence="2">
    <location>
        <begin position="458"/>
        <end position="470"/>
    </location>
</feature>
<dbReference type="PROSITE" id="PS00108">
    <property type="entry name" value="PROTEIN_KINASE_ST"/>
    <property type="match status" value="1"/>
</dbReference>
<dbReference type="Pfam" id="PF00498">
    <property type="entry name" value="FHA"/>
    <property type="match status" value="1"/>
</dbReference>
<evidence type="ECO:0000256" key="2">
    <source>
        <dbReference type="SAM" id="MobiDB-lite"/>
    </source>
</evidence>
<evidence type="ECO:0000259" key="3">
    <source>
        <dbReference type="PROSITE" id="PS50006"/>
    </source>
</evidence>
<accession>A0A428QHB3</accession>
<dbReference type="InterPro" id="IPR008271">
    <property type="entry name" value="Ser/Thr_kinase_AS"/>
</dbReference>
<feature type="compositionally biased region" description="Basic and acidic residues" evidence="2">
    <location>
        <begin position="629"/>
        <end position="644"/>
    </location>
</feature>
<evidence type="ECO:0000313" key="6">
    <source>
        <dbReference type="Proteomes" id="UP000287972"/>
    </source>
</evidence>
<name>A0A428QHB3_9HYPO</name>
<comment type="caution">
    <text evidence="5">The sequence shown here is derived from an EMBL/GenBank/DDBJ whole genome shotgun (WGS) entry which is preliminary data.</text>
</comment>
<dbReference type="InterPro" id="IPR008984">
    <property type="entry name" value="SMAD_FHA_dom_sf"/>
</dbReference>
<reference evidence="5 6" key="1">
    <citation type="submission" date="2017-06" db="EMBL/GenBank/DDBJ databases">
        <title>Comparative genomic analysis of Ambrosia Fusariam Clade fungi.</title>
        <authorList>
            <person name="Stajich J.E."/>
            <person name="Carrillo J."/>
            <person name="Kijimoto T."/>
            <person name="Eskalen A."/>
            <person name="O'Donnell K."/>
            <person name="Kasson M."/>
        </authorList>
    </citation>
    <scope>NUCLEOTIDE SEQUENCE [LARGE SCALE GENOMIC DNA]</scope>
    <source>
        <strain evidence="5 6">NRRL62606</strain>
    </source>
</reference>
<dbReference type="Gene3D" id="2.60.200.20">
    <property type="match status" value="1"/>
</dbReference>
<dbReference type="PROSITE" id="PS50011">
    <property type="entry name" value="PROTEIN_KINASE_DOM"/>
    <property type="match status" value="1"/>
</dbReference>
<dbReference type="PANTHER" id="PTHR24347">
    <property type="entry name" value="SERINE/THREONINE-PROTEIN KINASE"/>
    <property type="match status" value="1"/>
</dbReference>
<evidence type="ECO:0000313" key="5">
    <source>
        <dbReference type="EMBL" id="RSL64629.1"/>
    </source>
</evidence>
<gene>
    <name evidence="5" type="ORF">CEP51_013112</name>
</gene>
<feature type="region of interest" description="Disordered" evidence="2">
    <location>
        <begin position="441"/>
        <end position="546"/>
    </location>
</feature>
<proteinExistence type="inferred from homology"/>
<protein>
    <submittedName>
        <fullName evidence="5">Uncharacterized protein</fullName>
    </submittedName>
</protein>
<sequence length="651" mass="73873">MDYEHQDRAPSPGSPAAYLHLVDSRSTHQSQILLPLWHKDIFKIGRDPNCNTLAIDDDADLMVSRNHCEVYVIEYEPTVNHIYVRDRKSSNGTFVNDHLIGRGSEITAGYLLQDGDKFTVVQEHAPPRHELTSLQLEECELFAHRYQVTERRLGQGAEAAVCLANEVWTGKQLVCKIVNLDKIQGKNAQEDIRRKFQEADILRQLRHPNILPYVDAITSPHTLYTFTELASGGDLMSFLFRHGRVKEFDARIIIRQVVRGLCYLHEKGIVHRDLKPENILLAYSPKIAYHRVMLSDFGISAIHHCNRMTTNAGTTAYQAPEFTRSGQSHTSAVDIWSLGVVTTILLAAEQHDEDLSRMDDNEIEGYIRVLFHSLPRLPSLDAYDFVWMCLQRNPSARMTADEAQEHEWMCSPLKHLKFFRMLDKRIMSNWKPQSKLKPMPWELPSLVKTGPPTPTRELGSSSQYFTGTSVRSKRQADESTVVDEEGLAQQGVDSKGDGVSSPFAMPARSSRSKGTSLNGEKKKDVKSESPQPPWHGFLKPEHPRHVEVGEKRKRIPRIKVHGTELHPLPGLARHLPRSVNHFHRENVLLELQRSNSKFLVDEPCSIPSTPLEMLGGPVPAPLSLKKRKSTYDAMDRSAGREQQDVPKIQFC</sequence>
<dbReference type="PROSITE" id="PS50006">
    <property type="entry name" value="FHA_DOMAIN"/>
    <property type="match status" value="1"/>
</dbReference>
<dbReference type="Pfam" id="PF00069">
    <property type="entry name" value="Pkinase"/>
    <property type="match status" value="1"/>
</dbReference>
<comment type="similarity">
    <text evidence="1">Belongs to the protein kinase superfamily. CAMK Ser/Thr protein kinase family. CHEK2 subfamily.</text>
</comment>
<organism evidence="5 6">
    <name type="scientific">Fusarium floridanum</name>
    <dbReference type="NCBI Taxonomy" id="1325733"/>
    <lineage>
        <taxon>Eukaryota</taxon>
        <taxon>Fungi</taxon>
        <taxon>Dikarya</taxon>
        <taxon>Ascomycota</taxon>
        <taxon>Pezizomycotina</taxon>
        <taxon>Sordariomycetes</taxon>
        <taxon>Hypocreomycetidae</taxon>
        <taxon>Hypocreales</taxon>
        <taxon>Nectriaceae</taxon>
        <taxon>Fusarium</taxon>
        <taxon>Fusarium solani species complex</taxon>
    </lineage>
</organism>
<dbReference type="GO" id="GO:0004672">
    <property type="term" value="F:protein kinase activity"/>
    <property type="evidence" value="ECO:0007669"/>
    <property type="project" value="InterPro"/>
</dbReference>
<dbReference type="Proteomes" id="UP000287972">
    <property type="component" value="Unassembled WGS sequence"/>
</dbReference>
<dbReference type="SMART" id="SM00240">
    <property type="entry name" value="FHA"/>
    <property type="match status" value="1"/>
</dbReference>
<feature type="domain" description="Protein kinase" evidence="4">
    <location>
        <begin position="147"/>
        <end position="409"/>
    </location>
</feature>
<evidence type="ECO:0000256" key="1">
    <source>
        <dbReference type="ARBA" id="ARBA00005575"/>
    </source>
</evidence>
<dbReference type="AlphaFoldDB" id="A0A428QHB3"/>
<feature type="region of interest" description="Disordered" evidence="2">
    <location>
        <begin position="625"/>
        <end position="651"/>
    </location>
</feature>
<dbReference type="SMART" id="SM00220">
    <property type="entry name" value="S_TKc"/>
    <property type="match status" value="1"/>
</dbReference>
<dbReference type="InterPro" id="IPR000253">
    <property type="entry name" value="FHA_dom"/>
</dbReference>
<dbReference type="SUPFAM" id="SSF49879">
    <property type="entry name" value="SMAD/FHA domain"/>
    <property type="match status" value="1"/>
</dbReference>
<feature type="domain" description="FHA" evidence="3">
    <location>
        <begin position="42"/>
        <end position="100"/>
    </location>
</feature>
<dbReference type="EMBL" id="NKCL01000525">
    <property type="protein sequence ID" value="RSL64629.1"/>
    <property type="molecule type" value="Genomic_DNA"/>
</dbReference>